<evidence type="ECO:0000313" key="2">
    <source>
        <dbReference type="EMBL" id="GGM98641.1"/>
    </source>
</evidence>
<dbReference type="Proteomes" id="UP000623461">
    <property type="component" value="Unassembled WGS sequence"/>
</dbReference>
<dbReference type="InterPro" id="IPR011010">
    <property type="entry name" value="DNA_brk_join_enz"/>
</dbReference>
<reference evidence="3" key="1">
    <citation type="journal article" date="2019" name="Int. J. Syst. Evol. Microbiol.">
        <title>The Global Catalogue of Microorganisms (GCM) 10K type strain sequencing project: providing services to taxonomists for standard genome sequencing and annotation.</title>
        <authorList>
            <consortium name="The Broad Institute Genomics Platform"/>
            <consortium name="The Broad Institute Genome Sequencing Center for Infectious Disease"/>
            <person name="Wu L."/>
            <person name="Ma J."/>
        </authorList>
    </citation>
    <scope>NUCLEOTIDE SEQUENCE [LARGE SCALE GENOMIC DNA]</scope>
    <source>
        <strain evidence="3">JCM 1365</strain>
    </source>
</reference>
<dbReference type="InterPro" id="IPR013762">
    <property type="entry name" value="Integrase-like_cat_sf"/>
</dbReference>
<dbReference type="SUPFAM" id="SSF56349">
    <property type="entry name" value="DNA breaking-rejoining enzymes"/>
    <property type="match status" value="1"/>
</dbReference>
<gene>
    <name evidence="2" type="ORF">GCM10009721_26910</name>
</gene>
<dbReference type="EMBL" id="BMNZ01000005">
    <property type="protein sequence ID" value="GGM98641.1"/>
    <property type="molecule type" value="Genomic_DNA"/>
</dbReference>
<dbReference type="Gene3D" id="1.10.443.10">
    <property type="entry name" value="Intergrase catalytic core"/>
    <property type="match status" value="1"/>
</dbReference>
<sequence length="178" mass="20413">MHGRPGRQLIRWHGSATPSHVRRWWVSLDEHTPTIDARAYALLKAILNTAVADENLIVNPCRIRSASNAPRARDIRPATIEEPRIIVDALPENRRATALLCSWCAMRIGEVLELRRKDVELERGVVRVERGQRWTTRIELANAMFDDVEIWHNRQRRHSSARFTTPAAWSARAFDAPG</sequence>
<protein>
    <recommendedName>
        <fullName evidence="4">Tyr recombinase domain-containing protein</fullName>
    </recommendedName>
</protein>
<evidence type="ECO:0000313" key="3">
    <source>
        <dbReference type="Proteomes" id="UP000623461"/>
    </source>
</evidence>
<name>A0ABQ2I4I1_9MICO</name>
<keyword evidence="1" id="KW-0233">DNA recombination</keyword>
<proteinExistence type="predicted"/>
<organism evidence="2 3">
    <name type="scientific">Terrabacter tumescens</name>
    <dbReference type="NCBI Taxonomy" id="60443"/>
    <lineage>
        <taxon>Bacteria</taxon>
        <taxon>Bacillati</taxon>
        <taxon>Actinomycetota</taxon>
        <taxon>Actinomycetes</taxon>
        <taxon>Micrococcales</taxon>
        <taxon>Intrasporangiaceae</taxon>
        <taxon>Terrabacter</taxon>
    </lineage>
</organism>
<evidence type="ECO:0008006" key="4">
    <source>
        <dbReference type="Google" id="ProtNLM"/>
    </source>
</evidence>
<evidence type="ECO:0000256" key="1">
    <source>
        <dbReference type="ARBA" id="ARBA00023172"/>
    </source>
</evidence>
<dbReference type="RefSeq" id="WP_229674999.1">
    <property type="nucleotide sequence ID" value="NZ_BMNZ01000005.1"/>
</dbReference>
<keyword evidence="3" id="KW-1185">Reference proteome</keyword>
<accession>A0ABQ2I4I1</accession>
<comment type="caution">
    <text evidence="2">The sequence shown here is derived from an EMBL/GenBank/DDBJ whole genome shotgun (WGS) entry which is preliminary data.</text>
</comment>